<feature type="transmembrane region" description="Helical" evidence="7">
    <location>
        <begin position="207"/>
        <end position="229"/>
    </location>
</feature>
<evidence type="ECO:0000313" key="10">
    <source>
        <dbReference type="Proteomes" id="UP000759537"/>
    </source>
</evidence>
<evidence type="ECO:0000256" key="6">
    <source>
        <dbReference type="SAM" id="MobiDB-lite"/>
    </source>
</evidence>
<dbReference type="Gene3D" id="1.20.1250.20">
    <property type="entry name" value="MFS general substrate transporter like domains"/>
    <property type="match status" value="1"/>
</dbReference>
<dbReference type="InterPro" id="IPR020846">
    <property type="entry name" value="MFS_dom"/>
</dbReference>
<dbReference type="Pfam" id="PF07690">
    <property type="entry name" value="MFS_1"/>
    <property type="match status" value="1"/>
</dbReference>
<dbReference type="CDD" id="cd17330">
    <property type="entry name" value="MFS_SLC46_TetA_like"/>
    <property type="match status" value="1"/>
</dbReference>
<feature type="transmembrane region" description="Helical" evidence="7">
    <location>
        <begin position="72"/>
        <end position="94"/>
    </location>
</feature>
<feature type="region of interest" description="Disordered" evidence="6">
    <location>
        <begin position="1"/>
        <end position="24"/>
    </location>
</feature>
<feature type="transmembrane region" description="Helical" evidence="7">
    <location>
        <begin position="347"/>
        <end position="365"/>
    </location>
</feature>
<gene>
    <name evidence="9" type="ORF">DFH94DRAFT_154556</name>
</gene>
<name>A0A9P5N3Y8_9AGAM</name>
<keyword evidence="2" id="KW-0813">Transport</keyword>
<dbReference type="OrthoDB" id="419616at2759"/>
<accession>A0A9P5N3Y8</accession>
<evidence type="ECO:0000256" key="1">
    <source>
        <dbReference type="ARBA" id="ARBA00004141"/>
    </source>
</evidence>
<feature type="transmembrane region" description="Helical" evidence="7">
    <location>
        <begin position="106"/>
        <end position="130"/>
    </location>
</feature>
<evidence type="ECO:0000259" key="8">
    <source>
        <dbReference type="PROSITE" id="PS50850"/>
    </source>
</evidence>
<dbReference type="EMBL" id="WHVB01000002">
    <property type="protein sequence ID" value="KAF8485771.1"/>
    <property type="molecule type" value="Genomic_DNA"/>
</dbReference>
<dbReference type="PROSITE" id="PS50850">
    <property type="entry name" value="MFS"/>
    <property type="match status" value="1"/>
</dbReference>
<evidence type="ECO:0000256" key="4">
    <source>
        <dbReference type="ARBA" id="ARBA00022989"/>
    </source>
</evidence>
<reference evidence="9" key="1">
    <citation type="submission" date="2019-10" db="EMBL/GenBank/DDBJ databases">
        <authorList>
            <consortium name="DOE Joint Genome Institute"/>
            <person name="Kuo A."/>
            <person name="Miyauchi S."/>
            <person name="Kiss E."/>
            <person name="Drula E."/>
            <person name="Kohler A."/>
            <person name="Sanchez-Garcia M."/>
            <person name="Andreopoulos B."/>
            <person name="Barry K.W."/>
            <person name="Bonito G."/>
            <person name="Buee M."/>
            <person name="Carver A."/>
            <person name="Chen C."/>
            <person name="Cichocki N."/>
            <person name="Clum A."/>
            <person name="Culley D."/>
            <person name="Crous P.W."/>
            <person name="Fauchery L."/>
            <person name="Girlanda M."/>
            <person name="Hayes R."/>
            <person name="Keri Z."/>
            <person name="LaButti K."/>
            <person name="Lipzen A."/>
            <person name="Lombard V."/>
            <person name="Magnuson J."/>
            <person name="Maillard F."/>
            <person name="Morin E."/>
            <person name="Murat C."/>
            <person name="Nolan M."/>
            <person name="Ohm R."/>
            <person name="Pangilinan J."/>
            <person name="Pereira M."/>
            <person name="Perotto S."/>
            <person name="Peter M."/>
            <person name="Riley R."/>
            <person name="Sitrit Y."/>
            <person name="Stielow B."/>
            <person name="Szollosi G."/>
            <person name="Zifcakova L."/>
            <person name="Stursova M."/>
            <person name="Spatafora J.W."/>
            <person name="Tedersoo L."/>
            <person name="Vaario L.-M."/>
            <person name="Yamada A."/>
            <person name="Yan M."/>
            <person name="Wang P."/>
            <person name="Xu J."/>
            <person name="Bruns T."/>
            <person name="Baldrian P."/>
            <person name="Vilgalys R."/>
            <person name="Henrissat B."/>
            <person name="Grigoriev I.V."/>
            <person name="Hibbett D."/>
            <person name="Nagy L.G."/>
            <person name="Martin F.M."/>
        </authorList>
    </citation>
    <scope>NUCLEOTIDE SEQUENCE</scope>
    <source>
        <strain evidence="9">Prilba</strain>
    </source>
</reference>
<feature type="transmembrane region" description="Helical" evidence="7">
    <location>
        <begin position="315"/>
        <end position="335"/>
    </location>
</feature>
<feature type="transmembrane region" description="Helical" evidence="7">
    <location>
        <begin position="377"/>
        <end position="402"/>
    </location>
</feature>
<keyword evidence="10" id="KW-1185">Reference proteome</keyword>
<dbReference type="AlphaFoldDB" id="A0A9P5N3Y8"/>
<dbReference type="GO" id="GO:0022857">
    <property type="term" value="F:transmembrane transporter activity"/>
    <property type="evidence" value="ECO:0007669"/>
    <property type="project" value="InterPro"/>
</dbReference>
<comment type="subcellular location">
    <subcellularLocation>
        <location evidence="1">Membrane</location>
        <topology evidence="1">Multi-pass membrane protein</topology>
    </subcellularLocation>
</comment>
<dbReference type="GO" id="GO:0016020">
    <property type="term" value="C:membrane"/>
    <property type="evidence" value="ECO:0007669"/>
    <property type="project" value="UniProtKB-SubCell"/>
</dbReference>
<dbReference type="Proteomes" id="UP000759537">
    <property type="component" value="Unassembled WGS sequence"/>
</dbReference>
<dbReference type="PANTHER" id="PTHR23504:SF15">
    <property type="entry name" value="MAJOR FACILITATOR SUPERFAMILY (MFS) PROFILE DOMAIN-CONTAINING PROTEIN"/>
    <property type="match status" value="1"/>
</dbReference>
<comment type="caution">
    <text evidence="9">The sequence shown here is derived from an EMBL/GenBank/DDBJ whole genome shotgun (WGS) entry which is preliminary data.</text>
</comment>
<dbReference type="InterPro" id="IPR036259">
    <property type="entry name" value="MFS_trans_sf"/>
</dbReference>
<feature type="domain" description="Major facilitator superfamily (MFS) profile" evidence="8">
    <location>
        <begin position="33"/>
        <end position="476"/>
    </location>
</feature>
<feature type="transmembrane region" description="Helical" evidence="7">
    <location>
        <begin position="447"/>
        <end position="468"/>
    </location>
</feature>
<evidence type="ECO:0000256" key="7">
    <source>
        <dbReference type="SAM" id="Phobius"/>
    </source>
</evidence>
<sequence length="478" mass="51433">MSATTRDEEVSPDEDTPLISPLQKPPTPVPWAQVSILLVLQLAEPLTSQVIYPFTPEFVRNVGITHGDESRVGYYVGMMQSIFFATQAITVLHWSRLSDVVGRKPIILVGLFGLSLSMFGFGLSTTYWGAAFCRCLNGALNGNVGIIKSIVAEITDPTNIPQVYAYMPIAWSTGGALGPTIGGSLSRPTERFPDTFGNSQFLRNYPYFLPCAVSATFSAFAWVFTFVFLRETVPSPMTFRTLLTKKPPTQPFDGLSEIDDAEKPYPLRQLMTRRVLLAVTNYATLSLVDICYRATQPLFFSTPISSGGLGLDPPSIGKILACFGILNGIFQVTCFARAHALCGTKRLFVTGLCCAVPVFALFPVMNTIARAYGLGLAVYSAVALQIVFSLGLSSCYGCIFIYISAASPNRASLGATNGIGQLLVSIMRAIGPAAATSLFSLSLAEGYVGGGLVYIVLLMISLAAVMFGTTLPQQAWQS</sequence>
<protein>
    <submittedName>
        <fullName evidence="9">Member of major facilitator superfamily multidrug-resistance, DHA1 sub-family</fullName>
    </submittedName>
</protein>
<organism evidence="9 10">
    <name type="scientific">Russula ochroleuca</name>
    <dbReference type="NCBI Taxonomy" id="152965"/>
    <lineage>
        <taxon>Eukaryota</taxon>
        <taxon>Fungi</taxon>
        <taxon>Dikarya</taxon>
        <taxon>Basidiomycota</taxon>
        <taxon>Agaricomycotina</taxon>
        <taxon>Agaricomycetes</taxon>
        <taxon>Russulales</taxon>
        <taxon>Russulaceae</taxon>
        <taxon>Russula</taxon>
    </lineage>
</organism>
<evidence type="ECO:0000313" key="9">
    <source>
        <dbReference type="EMBL" id="KAF8485771.1"/>
    </source>
</evidence>
<proteinExistence type="predicted"/>
<evidence type="ECO:0000256" key="2">
    <source>
        <dbReference type="ARBA" id="ARBA00022448"/>
    </source>
</evidence>
<evidence type="ECO:0000256" key="3">
    <source>
        <dbReference type="ARBA" id="ARBA00022692"/>
    </source>
</evidence>
<keyword evidence="4 7" id="KW-1133">Transmembrane helix</keyword>
<keyword evidence="5 7" id="KW-0472">Membrane</keyword>
<evidence type="ECO:0000256" key="5">
    <source>
        <dbReference type="ARBA" id="ARBA00023136"/>
    </source>
</evidence>
<dbReference type="PANTHER" id="PTHR23504">
    <property type="entry name" value="MAJOR FACILITATOR SUPERFAMILY DOMAIN-CONTAINING PROTEIN 10"/>
    <property type="match status" value="1"/>
</dbReference>
<keyword evidence="3 7" id="KW-0812">Transmembrane</keyword>
<dbReference type="InterPro" id="IPR011701">
    <property type="entry name" value="MFS"/>
</dbReference>
<feature type="transmembrane region" description="Helical" evidence="7">
    <location>
        <begin position="422"/>
        <end position="441"/>
    </location>
</feature>
<reference evidence="9" key="2">
    <citation type="journal article" date="2020" name="Nat. Commun.">
        <title>Large-scale genome sequencing of mycorrhizal fungi provides insights into the early evolution of symbiotic traits.</title>
        <authorList>
            <person name="Miyauchi S."/>
            <person name="Kiss E."/>
            <person name="Kuo A."/>
            <person name="Drula E."/>
            <person name="Kohler A."/>
            <person name="Sanchez-Garcia M."/>
            <person name="Morin E."/>
            <person name="Andreopoulos B."/>
            <person name="Barry K.W."/>
            <person name="Bonito G."/>
            <person name="Buee M."/>
            <person name="Carver A."/>
            <person name="Chen C."/>
            <person name="Cichocki N."/>
            <person name="Clum A."/>
            <person name="Culley D."/>
            <person name="Crous P.W."/>
            <person name="Fauchery L."/>
            <person name="Girlanda M."/>
            <person name="Hayes R.D."/>
            <person name="Keri Z."/>
            <person name="LaButti K."/>
            <person name="Lipzen A."/>
            <person name="Lombard V."/>
            <person name="Magnuson J."/>
            <person name="Maillard F."/>
            <person name="Murat C."/>
            <person name="Nolan M."/>
            <person name="Ohm R.A."/>
            <person name="Pangilinan J."/>
            <person name="Pereira M.F."/>
            <person name="Perotto S."/>
            <person name="Peter M."/>
            <person name="Pfister S."/>
            <person name="Riley R."/>
            <person name="Sitrit Y."/>
            <person name="Stielow J.B."/>
            <person name="Szollosi G."/>
            <person name="Zifcakova L."/>
            <person name="Stursova M."/>
            <person name="Spatafora J.W."/>
            <person name="Tedersoo L."/>
            <person name="Vaario L.M."/>
            <person name="Yamada A."/>
            <person name="Yan M."/>
            <person name="Wang P."/>
            <person name="Xu J."/>
            <person name="Bruns T."/>
            <person name="Baldrian P."/>
            <person name="Vilgalys R."/>
            <person name="Dunand C."/>
            <person name="Henrissat B."/>
            <person name="Grigoriev I.V."/>
            <person name="Hibbett D."/>
            <person name="Nagy L.G."/>
            <person name="Martin F.M."/>
        </authorList>
    </citation>
    <scope>NUCLEOTIDE SEQUENCE</scope>
    <source>
        <strain evidence="9">Prilba</strain>
    </source>
</reference>
<dbReference type="SUPFAM" id="SSF103473">
    <property type="entry name" value="MFS general substrate transporter"/>
    <property type="match status" value="1"/>
</dbReference>